<dbReference type="SUPFAM" id="SSF46626">
    <property type="entry name" value="Cytochrome c"/>
    <property type="match status" value="4"/>
</dbReference>
<evidence type="ECO:0000313" key="7">
    <source>
        <dbReference type="EMBL" id="QDU19025.1"/>
    </source>
</evidence>
<dbReference type="InterPro" id="IPR036280">
    <property type="entry name" value="Multihaem_cyt_sf"/>
</dbReference>
<dbReference type="GO" id="GO:0020037">
    <property type="term" value="F:heme binding"/>
    <property type="evidence" value="ECO:0007669"/>
    <property type="project" value="InterPro"/>
</dbReference>
<dbReference type="InterPro" id="IPR009056">
    <property type="entry name" value="Cyt_c-like_dom"/>
</dbReference>
<feature type="domain" description="Cytochrome c" evidence="6">
    <location>
        <begin position="434"/>
        <end position="530"/>
    </location>
</feature>
<evidence type="ECO:0000256" key="3">
    <source>
        <dbReference type="ARBA" id="ARBA00023004"/>
    </source>
</evidence>
<dbReference type="PROSITE" id="PS51007">
    <property type="entry name" value="CYTC"/>
    <property type="match status" value="4"/>
</dbReference>
<dbReference type="GO" id="GO:0009055">
    <property type="term" value="F:electron transfer activity"/>
    <property type="evidence" value="ECO:0007669"/>
    <property type="project" value="InterPro"/>
</dbReference>
<dbReference type="SUPFAM" id="SSF48695">
    <property type="entry name" value="Multiheme cytochromes"/>
    <property type="match status" value="1"/>
</dbReference>
<keyword evidence="2 4" id="KW-0479">Metal-binding</keyword>
<dbReference type="Proteomes" id="UP000319576">
    <property type="component" value="Chromosome"/>
</dbReference>
<sequence precursor="true">MKPFGSALLAVAAVAVAASPAAAAPVVPGLSNTHPLTEPQVGRLLMSELRCAACHGGKDTAPAIDRSAPDLSDVGARVAPDYLRRFLAAPAAAHPGTPMPDLLAAEPAGQRERIAEALTHFLVAQSPGKFTRQPFADRDPTAGKALFHSVGCVVCHSPRDDAGKEVAAEAVVGLGHVPEKYSHPSLRGFLREPTRVRPSGRMPDMKLTPAEADAVAAYLVGATATKVAALEPRADLVALGKEHFRRLNCAACHTLGGVPPAPPVRPLDGADAARGCLSDQPGKAPRFGLSAAQAKAVRAALAAPAAPASDKDRLATTLVAFNCVGCHKRDNYGGVSEGLDEFFRASEKELGDEGRIPPPLTLVGAKLQRVAMQKVLFDGDGVRPYMTTRMPQFGEPNLRHLPDLFAALDTVKGVEFRLPRAEGGDQQERDRERVMRAAGRDLVGDQGLNCIACHSFNGKAPNREGIELLTSTQRLQPAWFYQFLRDPSAFRPRTVMPTSWPGGKAVHTKILDGDTDRQIESIWYYLSLGTSAADPSGMRSADTLLTVTDAARTYRGRSSVAGYRGIAVGFPDKLNYAFNAETGTLSALWRGDFVRVNRGGQGSGGFNPAAKAVQLAQDLSFYALADERAAWPLRPVTNKDVPANPDPLYAKNGGYQFKGYQLDAAAVPTFLYRTGDVEVGDRSAAENPDEKPRLVRQLSFDSPAARTVWFRALTGKVEAESKVVFKTPDLRVGVPPVPFVLRPTAADPRAKELLLRLDIPAGRSTRTLTYDILP</sequence>
<dbReference type="Pfam" id="PF00034">
    <property type="entry name" value="Cytochrom_C"/>
    <property type="match status" value="1"/>
</dbReference>
<dbReference type="PANTHER" id="PTHR33546">
    <property type="entry name" value="LARGE, MULTIFUNCTIONAL SECRETED PROTEIN-RELATED"/>
    <property type="match status" value="1"/>
</dbReference>
<dbReference type="GO" id="GO:0046872">
    <property type="term" value="F:metal ion binding"/>
    <property type="evidence" value="ECO:0007669"/>
    <property type="project" value="UniProtKB-KW"/>
</dbReference>
<dbReference type="PANTHER" id="PTHR33546:SF1">
    <property type="entry name" value="LARGE, MULTIFUNCTIONAL SECRETED PROTEIN"/>
    <property type="match status" value="1"/>
</dbReference>
<evidence type="ECO:0000313" key="8">
    <source>
        <dbReference type="Proteomes" id="UP000319576"/>
    </source>
</evidence>
<evidence type="ECO:0000256" key="1">
    <source>
        <dbReference type="ARBA" id="ARBA00022617"/>
    </source>
</evidence>
<accession>A0A517XNE0</accession>
<evidence type="ECO:0000256" key="4">
    <source>
        <dbReference type="PROSITE-ProRule" id="PRU00433"/>
    </source>
</evidence>
<dbReference type="AlphaFoldDB" id="A0A517XNE0"/>
<evidence type="ECO:0000256" key="5">
    <source>
        <dbReference type="SAM" id="SignalP"/>
    </source>
</evidence>
<keyword evidence="1 4" id="KW-0349">Heme</keyword>
<gene>
    <name evidence="7" type="ORF">ETAA1_09270</name>
</gene>
<keyword evidence="3 4" id="KW-0408">Iron</keyword>
<keyword evidence="8" id="KW-1185">Reference proteome</keyword>
<dbReference type="OrthoDB" id="9804649at2"/>
<proteinExistence type="predicted"/>
<dbReference type="RefSeq" id="WP_145234709.1">
    <property type="nucleotide sequence ID" value="NZ_CP036273.1"/>
</dbReference>
<reference evidence="7 8" key="1">
    <citation type="submission" date="2019-02" db="EMBL/GenBank/DDBJ databases">
        <title>Deep-cultivation of Planctomycetes and their phenomic and genomic characterization uncovers novel biology.</title>
        <authorList>
            <person name="Wiegand S."/>
            <person name="Jogler M."/>
            <person name="Boedeker C."/>
            <person name="Pinto D."/>
            <person name="Vollmers J."/>
            <person name="Rivas-Marin E."/>
            <person name="Kohn T."/>
            <person name="Peeters S.H."/>
            <person name="Heuer A."/>
            <person name="Rast P."/>
            <person name="Oberbeckmann S."/>
            <person name="Bunk B."/>
            <person name="Jeske O."/>
            <person name="Meyerdierks A."/>
            <person name="Storesund J.E."/>
            <person name="Kallscheuer N."/>
            <person name="Luecker S."/>
            <person name="Lage O.M."/>
            <person name="Pohl T."/>
            <person name="Merkel B.J."/>
            <person name="Hornburger P."/>
            <person name="Mueller R.-W."/>
            <person name="Bruemmer F."/>
            <person name="Labrenz M."/>
            <person name="Spormann A.M."/>
            <person name="Op den Camp H."/>
            <person name="Overmann J."/>
            <person name="Amann R."/>
            <person name="Jetten M.S.M."/>
            <person name="Mascher T."/>
            <person name="Medema M.H."/>
            <person name="Devos D.P."/>
            <person name="Kaster A.-K."/>
            <person name="Ovreas L."/>
            <person name="Rohde M."/>
            <person name="Galperin M.Y."/>
            <person name="Jogler C."/>
        </authorList>
    </citation>
    <scope>NUCLEOTIDE SEQUENCE [LARGE SCALE GENOMIC DNA]</scope>
    <source>
        <strain evidence="7 8">ETA_A1</strain>
    </source>
</reference>
<protein>
    <submittedName>
        <fullName evidence="7">Cytochrome c</fullName>
    </submittedName>
</protein>
<dbReference type="KEGG" id="uli:ETAA1_09270"/>
<feature type="domain" description="Cytochrome c" evidence="6">
    <location>
        <begin position="37"/>
        <end position="126"/>
    </location>
</feature>
<feature type="chain" id="PRO_5021983352" evidence="5">
    <location>
        <begin position="24"/>
        <end position="774"/>
    </location>
</feature>
<name>A0A517XNE0_9BACT</name>
<feature type="signal peptide" evidence="5">
    <location>
        <begin position="1"/>
        <end position="23"/>
    </location>
</feature>
<evidence type="ECO:0000259" key="6">
    <source>
        <dbReference type="PROSITE" id="PS51007"/>
    </source>
</evidence>
<feature type="domain" description="Cytochrome c" evidence="6">
    <location>
        <begin position="138"/>
        <end position="223"/>
    </location>
</feature>
<organism evidence="7 8">
    <name type="scientific">Urbifossiella limnaea</name>
    <dbReference type="NCBI Taxonomy" id="2528023"/>
    <lineage>
        <taxon>Bacteria</taxon>
        <taxon>Pseudomonadati</taxon>
        <taxon>Planctomycetota</taxon>
        <taxon>Planctomycetia</taxon>
        <taxon>Gemmatales</taxon>
        <taxon>Gemmataceae</taxon>
        <taxon>Urbifossiella</taxon>
    </lineage>
</organism>
<dbReference type="EMBL" id="CP036273">
    <property type="protein sequence ID" value="QDU19025.1"/>
    <property type="molecule type" value="Genomic_DNA"/>
</dbReference>
<evidence type="ECO:0000256" key="2">
    <source>
        <dbReference type="ARBA" id="ARBA00022723"/>
    </source>
</evidence>
<feature type="domain" description="Cytochrome c" evidence="6">
    <location>
        <begin position="235"/>
        <end position="390"/>
    </location>
</feature>
<dbReference type="Gene3D" id="1.10.760.10">
    <property type="entry name" value="Cytochrome c-like domain"/>
    <property type="match status" value="4"/>
</dbReference>
<keyword evidence="5" id="KW-0732">Signal</keyword>
<dbReference type="InterPro" id="IPR036909">
    <property type="entry name" value="Cyt_c-like_dom_sf"/>
</dbReference>